<protein>
    <recommendedName>
        <fullName evidence="1">Putative heavy-metal chelation domain-containing protein</fullName>
    </recommendedName>
</protein>
<gene>
    <name evidence="2" type="ORF">XD66_1060</name>
</gene>
<dbReference type="Gene3D" id="3.40.50.11590">
    <property type="match status" value="1"/>
</dbReference>
<dbReference type="Pfam" id="PF04016">
    <property type="entry name" value="DUF364"/>
    <property type="match status" value="1"/>
</dbReference>
<accession>A0A117LB13</accession>
<feature type="domain" description="Putative heavy-metal chelation" evidence="1">
    <location>
        <begin position="142"/>
        <end position="256"/>
    </location>
</feature>
<comment type="caution">
    <text evidence="2">The sequence shown here is derived from an EMBL/GenBank/DDBJ whole genome shotgun (WGS) entry which is preliminary data.</text>
</comment>
<dbReference type="Proteomes" id="UP000053326">
    <property type="component" value="Unassembled WGS sequence"/>
</dbReference>
<proteinExistence type="predicted"/>
<dbReference type="SUPFAM" id="SSF159713">
    <property type="entry name" value="Dhaf3308-like"/>
    <property type="match status" value="1"/>
</dbReference>
<reference evidence="3" key="1">
    <citation type="journal article" date="2015" name="MBio">
        <title>Genome-Resolved Metagenomic Analysis Reveals Roles for Candidate Phyla and Other Microbial Community Members in Biogeochemical Transformations in Oil Reservoirs.</title>
        <authorList>
            <person name="Hu P."/>
            <person name="Tom L."/>
            <person name="Singh A."/>
            <person name="Thomas B.C."/>
            <person name="Baker B.J."/>
            <person name="Piceno Y.M."/>
            <person name="Andersen G.L."/>
            <person name="Banfield J.F."/>
        </authorList>
    </citation>
    <scope>NUCLEOTIDE SEQUENCE [LARGE SCALE GENOMIC DNA]</scope>
</reference>
<organism evidence="2 3">
    <name type="scientific">Thermacetogenium phaeum</name>
    <dbReference type="NCBI Taxonomy" id="85874"/>
    <lineage>
        <taxon>Bacteria</taxon>
        <taxon>Bacillati</taxon>
        <taxon>Bacillota</taxon>
        <taxon>Clostridia</taxon>
        <taxon>Thermoanaerobacterales</taxon>
        <taxon>Thermoanaerobacteraceae</taxon>
        <taxon>Thermacetogenium</taxon>
    </lineage>
</organism>
<sequence>MPEEKLRKLDMVRETIRELRNLGIRGTLYSVVITRVGPWTLSYIKYDDGTIGCGCANNEAEREEIPDDVSFIKDLLNLNTYEVVDRLESFGDSVFINSLRTSIASALSYKLMNDVSLLKKEGYDAETFIAPNLPLFDPSKFVQPSDIVAMVGFHMTVTPLCADIAKEVLVTELMDLKELSVIELGVREKSNVKIFPADKSKEILSRADVVYITGETVVNGTIDEILEFSKNARTRIIYGSTSAFYPKVLFERGVDVSLPMIFPNTPDFRRRFVLSRGNWYFMRDVKQLLIRRSRT</sequence>
<name>A0A117LB13_9THEO</name>
<evidence type="ECO:0000259" key="1">
    <source>
        <dbReference type="Pfam" id="PF04016"/>
    </source>
</evidence>
<evidence type="ECO:0000313" key="3">
    <source>
        <dbReference type="Proteomes" id="UP000053326"/>
    </source>
</evidence>
<dbReference type="EMBL" id="LGFO01000135">
    <property type="protein sequence ID" value="KUK36236.1"/>
    <property type="molecule type" value="Genomic_DNA"/>
</dbReference>
<dbReference type="AlphaFoldDB" id="A0A117LB13"/>
<evidence type="ECO:0000313" key="2">
    <source>
        <dbReference type="EMBL" id="KUK36236.1"/>
    </source>
</evidence>
<dbReference type="InterPro" id="IPR007161">
    <property type="entry name" value="DUF364"/>
</dbReference>